<evidence type="ECO:0000256" key="1">
    <source>
        <dbReference type="ARBA" id="ARBA00022448"/>
    </source>
</evidence>
<dbReference type="PRINTS" id="PR00690">
    <property type="entry name" value="ADHESNFAMILY"/>
</dbReference>
<dbReference type="PROSITE" id="PS51257">
    <property type="entry name" value="PROKAR_LIPOPROTEIN"/>
    <property type="match status" value="1"/>
</dbReference>
<dbReference type="InterPro" id="IPR006127">
    <property type="entry name" value="ZnuA-like"/>
</dbReference>
<evidence type="ECO:0000313" key="6">
    <source>
        <dbReference type="EMBL" id="GGD24334.1"/>
    </source>
</evidence>
<evidence type="ECO:0000256" key="4">
    <source>
        <dbReference type="SAM" id="MobiDB-lite"/>
    </source>
</evidence>
<evidence type="ECO:0000256" key="3">
    <source>
        <dbReference type="RuleBase" id="RU003512"/>
    </source>
</evidence>
<dbReference type="EMBL" id="BMIN01000020">
    <property type="protein sequence ID" value="GGD24334.1"/>
    <property type="molecule type" value="Genomic_DNA"/>
</dbReference>
<keyword evidence="1 3" id="KW-0813">Transport</keyword>
<reference evidence="7" key="1">
    <citation type="journal article" date="2019" name="Int. J. Syst. Evol. Microbiol.">
        <title>The Global Catalogue of Microorganisms (GCM) 10K type strain sequencing project: providing services to taxonomists for standard genome sequencing and annotation.</title>
        <authorList>
            <consortium name="The Broad Institute Genomics Platform"/>
            <consortium name="The Broad Institute Genome Sequencing Center for Infectious Disease"/>
            <person name="Wu L."/>
            <person name="Ma J."/>
        </authorList>
    </citation>
    <scope>NUCLEOTIDE SEQUENCE [LARGE SCALE GENOMIC DNA]</scope>
    <source>
        <strain evidence="7">CGMCC 1.15353</strain>
    </source>
</reference>
<dbReference type="PRINTS" id="PR00691">
    <property type="entry name" value="ADHESINB"/>
</dbReference>
<sequence length="438" mass="49061">MKIRFLMLGSILLLLGLVACGNAEDQSASSHTSEETNKLTIYTTLFPLQDFAERIGGEHVEVESILPAGANPHTFEPTTKMMVELAEADAFIYNGANLEAYATKISEAIGGEGVEILEASEGVELLTHVHDHSNEEEKGQEGHAHEEGEESHEDHAHEEGEESHEDHAHEEGEESHEDHAHEEGEESHEDHAHEEGEESHEDHAHEEGEESHEDHAHEEGEESHEDHAHEEGEESREDHAHEEDANESGSHNDQSEAHVGHDHGDQDPHVWLDPVRAITLAENIKDQLVELNPEAKEDFEKNFDQLKQDLMELDQTFHSKLEAAESNKILVSHAAYGYWEKAYGLEQIAISGLSPTNEPSQKQLESIIKKSKENKISTILFEQNVTPKVASVIQKEIDADIKRIHNLSVLTEDDLNAGEDYFSLMNHNLEVLLEVLNK</sequence>
<comment type="caution">
    <text evidence="6">The sequence shown here is derived from an EMBL/GenBank/DDBJ whole genome shotgun (WGS) entry which is preliminary data.</text>
</comment>
<gene>
    <name evidence="6" type="ORF">GCM10011389_35210</name>
</gene>
<keyword evidence="7" id="KW-1185">Reference proteome</keyword>
<feature type="compositionally biased region" description="Basic and acidic residues" evidence="4">
    <location>
        <begin position="133"/>
        <end position="243"/>
    </location>
</feature>
<dbReference type="SUPFAM" id="SSF53807">
    <property type="entry name" value="Helical backbone' metal receptor"/>
    <property type="match status" value="1"/>
</dbReference>
<keyword evidence="2 5" id="KW-0732">Signal</keyword>
<comment type="similarity">
    <text evidence="3">Belongs to the bacterial solute-binding protein 9 family.</text>
</comment>
<evidence type="ECO:0000256" key="2">
    <source>
        <dbReference type="ARBA" id="ARBA00022729"/>
    </source>
</evidence>
<accession>A0ABQ1QDU1</accession>
<evidence type="ECO:0000313" key="7">
    <source>
        <dbReference type="Proteomes" id="UP000642571"/>
    </source>
</evidence>
<dbReference type="Gene3D" id="3.40.50.1980">
    <property type="entry name" value="Nitrogenase molybdenum iron protein domain"/>
    <property type="match status" value="3"/>
</dbReference>
<name>A0ABQ1QDU1_9BACI</name>
<dbReference type="Pfam" id="PF01297">
    <property type="entry name" value="ZnuA"/>
    <property type="match status" value="1"/>
</dbReference>
<dbReference type="InterPro" id="IPR006129">
    <property type="entry name" value="AdhesinB"/>
</dbReference>
<organism evidence="6 7">
    <name type="scientific">Pontibacillus salipaludis</name>
    <dbReference type="NCBI Taxonomy" id="1697394"/>
    <lineage>
        <taxon>Bacteria</taxon>
        <taxon>Bacillati</taxon>
        <taxon>Bacillota</taxon>
        <taxon>Bacilli</taxon>
        <taxon>Bacillales</taxon>
        <taxon>Bacillaceae</taxon>
        <taxon>Pontibacillus</taxon>
    </lineage>
</organism>
<dbReference type="PANTHER" id="PTHR42953">
    <property type="entry name" value="HIGH-AFFINITY ZINC UPTAKE SYSTEM PROTEIN ZNUA-RELATED"/>
    <property type="match status" value="1"/>
</dbReference>
<evidence type="ECO:0000256" key="5">
    <source>
        <dbReference type="SAM" id="SignalP"/>
    </source>
</evidence>
<dbReference type="InterPro" id="IPR006128">
    <property type="entry name" value="Lipoprotein_PsaA-like"/>
</dbReference>
<dbReference type="Proteomes" id="UP000642571">
    <property type="component" value="Unassembled WGS sequence"/>
</dbReference>
<dbReference type="PANTHER" id="PTHR42953:SF8">
    <property type="entry name" value="ZINT DOMAIN-CONTAINING PROTEIN"/>
    <property type="match status" value="1"/>
</dbReference>
<feature type="compositionally biased region" description="Basic and acidic residues" evidence="4">
    <location>
        <begin position="253"/>
        <end position="269"/>
    </location>
</feature>
<evidence type="ECO:0008006" key="8">
    <source>
        <dbReference type="Google" id="ProtNLM"/>
    </source>
</evidence>
<dbReference type="InterPro" id="IPR050492">
    <property type="entry name" value="Bact_metal-bind_prot9"/>
</dbReference>
<feature type="region of interest" description="Disordered" evidence="4">
    <location>
        <begin position="133"/>
        <end position="269"/>
    </location>
</feature>
<feature type="signal peptide" evidence="5">
    <location>
        <begin position="1"/>
        <end position="23"/>
    </location>
</feature>
<proteinExistence type="inferred from homology"/>
<feature type="chain" id="PRO_5045988119" description="Zinc transport system substrate-binding protein" evidence="5">
    <location>
        <begin position="24"/>
        <end position="438"/>
    </location>
</feature>
<protein>
    <recommendedName>
        <fullName evidence="8">Zinc transport system substrate-binding protein</fullName>
    </recommendedName>
</protein>